<proteinExistence type="predicted"/>
<name>A0ABZ2KQ43_9BACT</name>
<dbReference type="Proteomes" id="UP001374803">
    <property type="component" value="Chromosome"/>
</dbReference>
<accession>A0ABZ2KQ43</accession>
<keyword evidence="3" id="KW-1185">Reference proteome</keyword>
<keyword evidence="1" id="KW-0812">Transmembrane</keyword>
<reference evidence="2" key="1">
    <citation type="submission" date="2021-12" db="EMBL/GenBank/DDBJ databases">
        <title>Discovery of the Pendulisporaceae a myxobacterial family with distinct sporulation behavior and unique specialized metabolism.</title>
        <authorList>
            <person name="Garcia R."/>
            <person name="Popoff A."/>
            <person name="Bader C.D."/>
            <person name="Loehr J."/>
            <person name="Walesch S."/>
            <person name="Walt C."/>
            <person name="Boldt J."/>
            <person name="Bunk B."/>
            <person name="Haeckl F.J.F.P.J."/>
            <person name="Gunesch A.P."/>
            <person name="Birkelbach J."/>
            <person name="Nuebel U."/>
            <person name="Pietschmann T."/>
            <person name="Bach T."/>
            <person name="Mueller R."/>
        </authorList>
    </citation>
    <scope>NUCLEOTIDE SEQUENCE</scope>
    <source>
        <strain evidence="2">MSr11367</strain>
    </source>
</reference>
<organism evidence="2 3">
    <name type="scientific">Pendulispora rubella</name>
    <dbReference type="NCBI Taxonomy" id="2741070"/>
    <lineage>
        <taxon>Bacteria</taxon>
        <taxon>Pseudomonadati</taxon>
        <taxon>Myxococcota</taxon>
        <taxon>Myxococcia</taxon>
        <taxon>Myxococcales</taxon>
        <taxon>Sorangiineae</taxon>
        <taxon>Pendulisporaceae</taxon>
        <taxon>Pendulispora</taxon>
    </lineage>
</organism>
<dbReference type="NCBIfam" id="NF033768">
    <property type="entry name" value="myxo_SS_tail"/>
    <property type="match status" value="1"/>
</dbReference>
<evidence type="ECO:0000256" key="1">
    <source>
        <dbReference type="SAM" id="Phobius"/>
    </source>
</evidence>
<evidence type="ECO:0000313" key="3">
    <source>
        <dbReference type="Proteomes" id="UP001374803"/>
    </source>
</evidence>
<dbReference type="EMBL" id="CP089983">
    <property type="protein sequence ID" value="WXB00662.1"/>
    <property type="molecule type" value="Genomic_DNA"/>
</dbReference>
<keyword evidence="1" id="KW-1133">Transmembrane helix</keyword>
<dbReference type="RefSeq" id="WP_394830264.1">
    <property type="nucleotide sequence ID" value="NZ_CP089929.1"/>
</dbReference>
<dbReference type="InterPro" id="IPR049806">
    <property type="entry name" value="MasK-like_C"/>
</dbReference>
<evidence type="ECO:0000313" key="2">
    <source>
        <dbReference type="EMBL" id="WXB00662.1"/>
    </source>
</evidence>
<feature type="transmembrane region" description="Helical" evidence="1">
    <location>
        <begin position="40"/>
        <end position="60"/>
    </location>
</feature>
<sequence>MLFEIEEFRWSLGIGADGPKPVGGGGMGRAFSTLMSRRRAFLLSVGFLSCLSIAHTAWAARKALASQGLSQATIQQTVRAKFPELRQCYEDMDDQPPMRVEMHFTIGPDGKVTTGHVESDVRPVIVPCITRTMFSLVFPRPVGGDISVVYSVNFAP</sequence>
<gene>
    <name evidence="2" type="ORF">LVJ94_27525</name>
</gene>
<keyword evidence="1" id="KW-0472">Membrane</keyword>
<protein>
    <submittedName>
        <fullName evidence="2">AgmX/PglI C-terminal domain-containing protein</fullName>
    </submittedName>
</protein>